<sequence length="34" mass="4183">MNQVIPKIQKQYIKLDHNNQTIVFLLRFERYCTS</sequence>
<reference evidence="1" key="2">
    <citation type="journal article" date="2015" name="Data Brief">
        <title>Shoot transcriptome of the giant reed, Arundo donax.</title>
        <authorList>
            <person name="Barrero R.A."/>
            <person name="Guerrero F.D."/>
            <person name="Moolhuijzen P."/>
            <person name="Goolsby J.A."/>
            <person name="Tidwell J."/>
            <person name="Bellgard S.E."/>
            <person name="Bellgard M.I."/>
        </authorList>
    </citation>
    <scope>NUCLEOTIDE SEQUENCE</scope>
    <source>
        <tissue evidence="1">Shoot tissue taken approximately 20 cm above the soil surface</tissue>
    </source>
</reference>
<evidence type="ECO:0000313" key="1">
    <source>
        <dbReference type="EMBL" id="JAE23780.1"/>
    </source>
</evidence>
<accession>A0A0A9GF93</accession>
<organism evidence="1">
    <name type="scientific">Arundo donax</name>
    <name type="common">Giant reed</name>
    <name type="synonym">Donax arundinaceus</name>
    <dbReference type="NCBI Taxonomy" id="35708"/>
    <lineage>
        <taxon>Eukaryota</taxon>
        <taxon>Viridiplantae</taxon>
        <taxon>Streptophyta</taxon>
        <taxon>Embryophyta</taxon>
        <taxon>Tracheophyta</taxon>
        <taxon>Spermatophyta</taxon>
        <taxon>Magnoliopsida</taxon>
        <taxon>Liliopsida</taxon>
        <taxon>Poales</taxon>
        <taxon>Poaceae</taxon>
        <taxon>PACMAD clade</taxon>
        <taxon>Arundinoideae</taxon>
        <taxon>Arundineae</taxon>
        <taxon>Arundo</taxon>
    </lineage>
</organism>
<protein>
    <submittedName>
        <fullName evidence="1">Uncharacterized protein</fullName>
    </submittedName>
</protein>
<dbReference type="EMBL" id="GBRH01174116">
    <property type="protein sequence ID" value="JAE23780.1"/>
    <property type="molecule type" value="Transcribed_RNA"/>
</dbReference>
<name>A0A0A9GF93_ARUDO</name>
<proteinExistence type="predicted"/>
<dbReference type="AlphaFoldDB" id="A0A0A9GF93"/>
<reference evidence="1" key="1">
    <citation type="submission" date="2014-09" db="EMBL/GenBank/DDBJ databases">
        <authorList>
            <person name="Magalhaes I.L.F."/>
            <person name="Oliveira U."/>
            <person name="Santos F.R."/>
            <person name="Vidigal T.H.D.A."/>
            <person name="Brescovit A.D."/>
            <person name="Santos A.J."/>
        </authorList>
    </citation>
    <scope>NUCLEOTIDE SEQUENCE</scope>
    <source>
        <tissue evidence="1">Shoot tissue taken approximately 20 cm above the soil surface</tissue>
    </source>
</reference>